<dbReference type="Proteomes" id="UP000789366">
    <property type="component" value="Unassembled WGS sequence"/>
</dbReference>
<evidence type="ECO:0000313" key="2">
    <source>
        <dbReference type="Proteomes" id="UP000789366"/>
    </source>
</evidence>
<proteinExistence type="predicted"/>
<sequence>NKNKELISQEIKDEDEVSDSSVIVAKVFNIMQTVICYKEQKFKVKSFFEELEFLKNLLKEYKYVY</sequence>
<reference evidence="1" key="1">
    <citation type="submission" date="2021-06" db="EMBL/GenBank/DDBJ databases">
        <authorList>
            <person name="Kallberg Y."/>
            <person name="Tangrot J."/>
            <person name="Rosling A."/>
        </authorList>
    </citation>
    <scope>NUCLEOTIDE SEQUENCE</scope>
    <source>
        <strain evidence="1">28 12/20/2015</strain>
    </source>
</reference>
<comment type="caution">
    <text evidence="1">The sequence shown here is derived from an EMBL/GenBank/DDBJ whole genome shotgun (WGS) entry which is preliminary data.</text>
</comment>
<accession>A0ACA9LYL9</accession>
<gene>
    <name evidence="1" type="ORF">SPELUC_LOCUS5414</name>
</gene>
<protein>
    <submittedName>
        <fullName evidence="1">805_t:CDS:1</fullName>
    </submittedName>
</protein>
<evidence type="ECO:0000313" key="1">
    <source>
        <dbReference type="EMBL" id="CAG8556268.1"/>
    </source>
</evidence>
<organism evidence="1 2">
    <name type="scientific">Cetraspora pellucida</name>
    <dbReference type="NCBI Taxonomy" id="1433469"/>
    <lineage>
        <taxon>Eukaryota</taxon>
        <taxon>Fungi</taxon>
        <taxon>Fungi incertae sedis</taxon>
        <taxon>Mucoromycota</taxon>
        <taxon>Glomeromycotina</taxon>
        <taxon>Glomeromycetes</taxon>
        <taxon>Diversisporales</taxon>
        <taxon>Gigasporaceae</taxon>
        <taxon>Cetraspora</taxon>
    </lineage>
</organism>
<feature type="non-terminal residue" evidence="1">
    <location>
        <position position="1"/>
    </location>
</feature>
<name>A0ACA9LYL9_9GLOM</name>
<keyword evidence="2" id="KW-1185">Reference proteome</keyword>
<dbReference type="EMBL" id="CAJVPW010005516">
    <property type="protein sequence ID" value="CAG8556268.1"/>
    <property type="molecule type" value="Genomic_DNA"/>
</dbReference>